<dbReference type="InterPro" id="IPR058278">
    <property type="entry name" value="DUF7972"/>
</dbReference>
<dbReference type="Proteomes" id="UP000199114">
    <property type="component" value="Unassembled WGS sequence"/>
</dbReference>
<keyword evidence="1" id="KW-1133">Transmembrane helix</keyword>
<feature type="transmembrane region" description="Helical" evidence="1">
    <location>
        <begin position="69"/>
        <end position="96"/>
    </location>
</feature>
<protein>
    <submittedName>
        <fullName evidence="2">Uncharacterized protein</fullName>
    </submittedName>
</protein>
<name>A0A1H9QK95_9EURY</name>
<dbReference type="OrthoDB" id="202254at2157"/>
<dbReference type="AlphaFoldDB" id="A0A1H9QK95"/>
<gene>
    <name evidence="2" type="ORF">SAMN04489841_4202</name>
</gene>
<feature type="transmembrane region" description="Helical" evidence="1">
    <location>
        <begin position="261"/>
        <end position="278"/>
    </location>
</feature>
<dbReference type="EMBL" id="FOFD01000006">
    <property type="protein sequence ID" value="SER60289.1"/>
    <property type="molecule type" value="Genomic_DNA"/>
</dbReference>
<organism evidence="2 3">
    <name type="scientific">Natrinema salaciae</name>
    <dbReference type="NCBI Taxonomy" id="1186196"/>
    <lineage>
        <taxon>Archaea</taxon>
        <taxon>Methanobacteriati</taxon>
        <taxon>Methanobacteriota</taxon>
        <taxon>Stenosarchaea group</taxon>
        <taxon>Halobacteria</taxon>
        <taxon>Halobacteriales</taxon>
        <taxon>Natrialbaceae</taxon>
        <taxon>Natrinema</taxon>
    </lineage>
</organism>
<dbReference type="RefSeq" id="WP_090621334.1">
    <property type="nucleotide sequence ID" value="NZ_FOFD01000006.1"/>
</dbReference>
<keyword evidence="3" id="KW-1185">Reference proteome</keyword>
<feature type="transmembrane region" description="Helical" evidence="1">
    <location>
        <begin position="26"/>
        <end position="49"/>
    </location>
</feature>
<evidence type="ECO:0000313" key="3">
    <source>
        <dbReference type="Proteomes" id="UP000199114"/>
    </source>
</evidence>
<feature type="transmembrane region" description="Helical" evidence="1">
    <location>
        <begin position="298"/>
        <end position="318"/>
    </location>
</feature>
<accession>A0A1H9QK95</accession>
<keyword evidence="1" id="KW-0812">Transmembrane</keyword>
<evidence type="ECO:0000313" key="2">
    <source>
        <dbReference type="EMBL" id="SER60289.1"/>
    </source>
</evidence>
<sequence>MSSDSETVSRPADTMRERVGETRVKIWFLISANRWLVTVVILAGTYALLLGCHVFGPSTSGKLLATSSIVSLFSSMVIATVTSVTLVLSISQFVLAEEIGPLGEQRDRMSNETEFREEIESAAGIGVSPIEPSRFLETLIETAEARAKTLNETVTGRADSDQFDEIAAFTDGLVEHSRTVSDDLEGADFGSFETLLPVLNYNYSWKIFTARTLRDEYAESLSPEAVAAFDDLIESLRFFGPAREHFKTLYVQWEIINISRGVLYGAMPALAVAGYMMLEFDPARVTGTMIGINNAYLLVSALYVITLSPFAVLLAYLLRVLTVMKRTLAIGPFILRETKHLEGTRNAASSDSQSTDR</sequence>
<evidence type="ECO:0000256" key="1">
    <source>
        <dbReference type="SAM" id="Phobius"/>
    </source>
</evidence>
<reference evidence="3" key="1">
    <citation type="submission" date="2016-10" db="EMBL/GenBank/DDBJ databases">
        <authorList>
            <person name="Varghese N."/>
            <person name="Submissions S."/>
        </authorList>
    </citation>
    <scope>NUCLEOTIDE SEQUENCE [LARGE SCALE GENOMIC DNA]</scope>
    <source>
        <strain evidence="3">DSM 25055</strain>
    </source>
</reference>
<dbReference type="STRING" id="1186196.SAMN04489841_4202"/>
<dbReference type="Pfam" id="PF25927">
    <property type="entry name" value="DUF7972"/>
    <property type="match status" value="1"/>
</dbReference>
<keyword evidence="1" id="KW-0472">Membrane</keyword>
<proteinExistence type="predicted"/>